<proteinExistence type="predicted"/>
<dbReference type="FunFam" id="4.10.1000.10:FF:000049">
    <property type="entry name" value="Protein CBG18471"/>
    <property type="match status" value="1"/>
</dbReference>
<reference evidence="9" key="1">
    <citation type="submission" date="2016-11" db="UniProtKB">
        <authorList>
            <consortium name="WormBaseParasite"/>
        </authorList>
    </citation>
    <scope>IDENTIFICATION</scope>
</reference>
<dbReference type="Pfam" id="PF14608">
    <property type="entry name" value="zf-CCCH_2"/>
    <property type="match status" value="2"/>
</dbReference>
<keyword evidence="4 5" id="KW-0862">Zinc</keyword>
<name>A0A1I7WMI4_HETBA</name>
<feature type="region of interest" description="Disordered" evidence="6">
    <location>
        <begin position="1"/>
        <end position="80"/>
    </location>
</feature>
<dbReference type="SMART" id="SM00356">
    <property type="entry name" value="ZnF_C3H1"/>
    <property type="match status" value="3"/>
</dbReference>
<dbReference type="AlphaFoldDB" id="A0A1I7WMI4"/>
<dbReference type="GO" id="GO:0005634">
    <property type="term" value="C:nucleus"/>
    <property type="evidence" value="ECO:0007669"/>
    <property type="project" value="TreeGrafter"/>
</dbReference>
<evidence type="ECO:0000256" key="2">
    <source>
        <dbReference type="ARBA" id="ARBA00022737"/>
    </source>
</evidence>
<evidence type="ECO:0000313" key="9">
    <source>
        <dbReference type="WBParaSite" id="Hba_06344"/>
    </source>
</evidence>
<dbReference type="InterPro" id="IPR000571">
    <property type="entry name" value="Znf_CCCH"/>
</dbReference>
<dbReference type="Pfam" id="PF00642">
    <property type="entry name" value="zf-CCCH"/>
    <property type="match status" value="1"/>
</dbReference>
<feature type="compositionally biased region" description="Low complexity" evidence="6">
    <location>
        <begin position="45"/>
        <end position="58"/>
    </location>
</feature>
<protein>
    <submittedName>
        <fullName evidence="9">Zinc finger CCCH domain-containing protein 6</fullName>
    </submittedName>
</protein>
<feature type="region of interest" description="Disordered" evidence="6">
    <location>
        <begin position="96"/>
        <end position="115"/>
    </location>
</feature>
<feature type="region of interest" description="Disordered" evidence="6">
    <location>
        <begin position="462"/>
        <end position="498"/>
    </location>
</feature>
<feature type="zinc finger region" description="C3H1-type" evidence="5">
    <location>
        <begin position="170"/>
        <end position="197"/>
    </location>
</feature>
<dbReference type="InterPro" id="IPR036855">
    <property type="entry name" value="Znf_CCCH_sf"/>
</dbReference>
<feature type="compositionally biased region" description="Basic and acidic residues" evidence="6">
    <location>
        <begin position="475"/>
        <end position="494"/>
    </location>
</feature>
<dbReference type="InterPro" id="IPR005835">
    <property type="entry name" value="NTP_transferase_dom"/>
</dbReference>
<feature type="domain" description="C3H1-type" evidence="7">
    <location>
        <begin position="228"/>
        <end position="249"/>
    </location>
</feature>
<evidence type="ECO:0000256" key="1">
    <source>
        <dbReference type="ARBA" id="ARBA00022723"/>
    </source>
</evidence>
<feature type="region of interest" description="Disordered" evidence="6">
    <location>
        <begin position="123"/>
        <end position="163"/>
    </location>
</feature>
<dbReference type="PANTHER" id="PTHR13119:SF12">
    <property type="entry name" value="PROTEIN SUPPRESSOR OF SABLE"/>
    <property type="match status" value="1"/>
</dbReference>
<dbReference type="WBParaSite" id="Hba_06344">
    <property type="protein sequence ID" value="Hba_06344"/>
    <property type="gene ID" value="Hba_06344"/>
</dbReference>
<dbReference type="Pfam" id="PF00483">
    <property type="entry name" value="NTP_transferase"/>
    <property type="match status" value="1"/>
</dbReference>
<keyword evidence="1 5" id="KW-0479">Metal-binding</keyword>
<dbReference type="InterPro" id="IPR029044">
    <property type="entry name" value="Nucleotide-diphossugar_trans"/>
</dbReference>
<dbReference type="GO" id="GO:0045892">
    <property type="term" value="P:negative regulation of DNA-templated transcription"/>
    <property type="evidence" value="ECO:0007669"/>
    <property type="project" value="InterPro"/>
</dbReference>
<dbReference type="PROSITE" id="PS50103">
    <property type="entry name" value="ZF_C3H1"/>
    <property type="match status" value="3"/>
</dbReference>
<keyword evidence="3 5" id="KW-0863">Zinc-finger</keyword>
<accession>A0A1I7WMI4</accession>
<dbReference type="PANTHER" id="PTHR13119">
    <property type="entry name" value="ZINC FINGER CCCH DOMAIN-CONTAINING PROTEI"/>
    <property type="match status" value="1"/>
</dbReference>
<evidence type="ECO:0000256" key="4">
    <source>
        <dbReference type="ARBA" id="ARBA00022833"/>
    </source>
</evidence>
<feature type="domain" description="C3H1-type" evidence="7">
    <location>
        <begin position="170"/>
        <end position="197"/>
    </location>
</feature>
<dbReference type="GO" id="GO:0008270">
    <property type="term" value="F:zinc ion binding"/>
    <property type="evidence" value="ECO:0007669"/>
    <property type="project" value="UniProtKB-KW"/>
</dbReference>
<feature type="compositionally biased region" description="Acidic residues" evidence="6">
    <location>
        <begin position="99"/>
        <end position="108"/>
    </location>
</feature>
<feature type="compositionally biased region" description="Acidic residues" evidence="6">
    <location>
        <begin position="18"/>
        <end position="35"/>
    </location>
</feature>
<evidence type="ECO:0000259" key="7">
    <source>
        <dbReference type="PROSITE" id="PS50103"/>
    </source>
</evidence>
<evidence type="ECO:0000313" key="8">
    <source>
        <dbReference type="Proteomes" id="UP000095283"/>
    </source>
</evidence>
<evidence type="ECO:0000256" key="3">
    <source>
        <dbReference type="ARBA" id="ARBA00022771"/>
    </source>
</evidence>
<dbReference type="InterPro" id="IPR045124">
    <property type="entry name" value="Su(sable)-like"/>
</dbReference>
<keyword evidence="2" id="KW-0677">Repeat</keyword>
<organism evidence="8 9">
    <name type="scientific">Heterorhabditis bacteriophora</name>
    <name type="common">Entomopathogenic nematode worm</name>
    <dbReference type="NCBI Taxonomy" id="37862"/>
    <lineage>
        <taxon>Eukaryota</taxon>
        <taxon>Metazoa</taxon>
        <taxon>Ecdysozoa</taxon>
        <taxon>Nematoda</taxon>
        <taxon>Chromadorea</taxon>
        <taxon>Rhabditida</taxon>
        <taxon>Rhabditina</taxon>
        <taxon>Rhabditomorpha</taxon>
        <taxon>Strongyloidea</taxon>
        <taxon>Heterorhabditidae</taxon>
        <taxon>Heterorhabditis</taxon>
    </lineage>
</organism>
<dbReference type="SUPFAM" id="SSF53448">
    <property type="entry name" value="Nucleotide-diphospho-sugar transferases"/>
    <property type="match status" value="1"/>
</dbReference>
<sequence length="645" mass="72672">MVDVMTTTSEDFKKPADDFEDGELPEEGEICDDEEPARGNIIDRSSSSQSTSVTSQFSIESTLKTPLHHHRSKNIDENSADTNILKQETWADKVGCTLEESDQGDEGFEYGGEDKDYRFEEEGYGDFDYRQGPPNRRRRHSPSEDDWDPRSKRPYGGRQWRPFRPKPRWATEHQICKFFREGYCRDGDNCSYSHYAEDSLRRPELCKFYHSGFCKKGLACLLLHGEFPCKAFHKGECSRDPCQFSHIPLTDYTRPMFERMQQEDEKMSRMAISHFSQSNGLPVRRRVLLPQGPVQSPSVAQIQPVIHAAIPQQHASNGQLAPPSVVVPTLATSGQITTPAYSLPSQPTYYSPAAHTECFHQEENSSTVSQHQFNITQMLAQIAGETSADSNSTSPSFTHSDSTVCDVPQGTIVEWKLLSVDAPPPYSDVTTTLSSSNQDPRVSRVLDFQFDAVSSLIATMPQPDAVSVSDPRSTTMRDPRRRPDERKSSDERPRLSSWMPQMIEGDELKRSTIMFIGNDEKKIQIIIYAHSSYVKMFGKVKYVYSVEHWVKMKALILVGGYGTRLRPLTLTQPKPLVEFANKPMMLHQMEALAAVGVTTVVLAVSYRAEQLEQEMAVHAKRLGVQLLFSLEEEPLGTAGPLALAR</sequence>
<keyword evidence="8" id="KW-1185">Reference proteome</keyword>
<feature type="zinc finger region" description="C3H1-type" evidence="5">
    <location>
        <begin position="200"/>
        <end position="227"/>
    </location>
</feature>
<dbReference type="Gene3D" id="3.90.550.10">
    <property type="entry name" value="Spore Coat Polysaccharide Biosynthesis Protein SpsA, Chain A"/>
    <property type="match status" value="1"/>
</dbReference>
<feature type="zinc finger region" description="C3H1-type" evidence="5">
    <location>
        <begin position="228"/>
        <end position="249"/>
    </location>
</feature>
<feature type="domain" description="C3H1-type" evidence="7">
    <location>
        <begin position="200"/>
        <end position="227"/>
    </location>
</feature>
<dbReference type="SUPFAM" id="SSF90229">
    <property type="entry name" value="CCCH zinc finger"/>
    <property type="match status" value="3"/>
</dbReference>
<evidence type="ECO:0000256" key="5">
    <source>
        <dbReference type="PROSITE-ProRule" id="PRU00723"/>
    </source>
</evidence>
<dbReference type="Gene3D" id="4.10.1000.10">
    <property type="entry name" value="Zinc finger, CCCH-type"/>
    <property type="match status" value="1"/>
</dbReference>
<evidence type="ECO:0000256" key="6">
    <source>
        <dbReference type="SAM" id="MobiDB-lite"/>
    </source>
</evidence>
<dbReference type="GO" id="GO:0003723">
    <property type="term" value="F:RNA binding"/>
    <property type="evidence" value="ECO:0007669"/>
    <property type="project" value="InterPro"/>
</dbReference>
<dbReference type="Proteomes" id="UP000095283">
    <property type="component" value="Unplaced"/>
</dbReference>